<dbReference type="Gene3D" id="3.40.850.10">
    <property type="entry name" value="Kinesin motor domain"/>
    <property type="match status" value="1"/>
</dbReference>
<dbReference type="PANTHER" id="PTHR47972:SF28">
    <property type="entry name" value="KINESIN-LIKE PROTEIN KLP-3"/>
    <property type="match status" value="1"/>
</dbReference>
<name>A0A158R599_9BILA</name>
<dbReference type="SMART" id="SM00129">
    <property type="entry name" value="KISc"/>
    <property type="match status" value="1"/>
</dbReference>
<dbReference type="InterPro" id="IPR027640">
    <property type="entry name" value="Kinesin-like_fam"/>
</dbReference>
<keyword evidence="6" id="KW-0493">Microtubule</keyword>
<keyword evidence="7" id="KW-0175">Coiled coil</keyword>
<dbReference type="PRINTS" id="PR00380">
    <property type="entry name" value="KINESINHEAVY"/>
</dbReference>
<keyword evidence="3 5" id="KW-0067">ATP-binding</keyword>
<dbReference type="Proteomes" id="UP000046393">
    <property type="component" value="Unplaced"/>
</dbReference>
<comment type="subcellular location">
    <subcellularLocation>
        <location evidence="1">Cytoplasm</location>
        <location evidence="1">Cytoskeleton</location>
    </subcellularLocation>
</comment>
<evidence type="ECO:0000256" key="3">
    <source>
        <dbReference type="ARBA" id="ARBA00022840"/>
    </source>
</evidence>
<dbReference type="InterPro" id="IPR019821">
    <property type="entry name" value="Kinesin_motor_CS"/>
</dbReference>
<evidence type="ECO:0000256" key="2">
    <source>
        <dbReference type="ARBA" id="ARBA00022741"/>
    </source>
</evidence>
<proteinExistence type="inferred from homology"/>
<evidence type="ECO:0000256" key="6">
    <source>
        <dbReference type="RuleBase" id="RU000394"/>
    </source>
</evidence>
<dbReference type="InterPro" id="IPR027417">
    <property type="entry name" value="P-loop_NTPase"/>
</dbReference>
<dbReference type="AlphaFoldDB" id="A0A158R599"/>
<dbReference type="GO" id="GO:0005524">
    <property type="term" value="F:ATP binding"/>
    <property type="evidence" value="ECO:0007669"/>
    <property type="project" value="UniProtKB-UniRule"/>
</dbReference>
<dbReference type="GO" id="GO:0007018">
    <property type="term" value="P:microtubule-based movement"/>
    <property type="evidence" value="ECO:0007669"/>
    <property type="project" value="InterPro"/>
</dbReference>
<reference evidence="10" key="1">
    <citation type="submission" date="2016-04" db="UniProtKB">
        <authorList>
            <consortium name="WormBaseParasite"/>
        </authorList>
    </citation>
    <scope>IDENTIFICATION</scope>
</reference>
<keyword evidence="4" id="KW-0963">Cytoplasm</keyword>
<evidence type="ECO:0000313" key="10">
    <source>
        <dbReference type="WBParaSite" id="SMUV_0000602801-mRNA-1"/>
    </source>
</evidence>
<evidence type="ECO:0000313" key="9">
    <source>
        <dbReference type="Proteomes" id="UP000046393"/>
    </source>
</evidence>
<feature type="binding site" evidence="5">
    <location>
        <begin position="329"/>
        <end position="336"/>
    </location>
    <ligand>
        <name>ATP</name>
        <dbReference type="ChEBI" id="CHEBI:30616"/>
    </ligand>
</feature>
<dbReference type="InterPro" id="IPR001752">
    <property type="entry name" value="Kinesin_motor_dom"/>
</dbReference>
<evidence type="ECO:0000256" key="1">
    <source>
        <dbReference type="ARBA" id="ARBA00004245"/>
    </source>
</evidence>
<dbReference type="GO" id="GO:0005874">
    <property type="term" value="C:microtubule"/>
    <property type="evidence" value="ECO:0007669"/>
    <property type="project" value="UniProtKB-KW"/>
</dbReference>
<accession>A0A158R599</accession>
<sequence>MNATISQAASSSSSLASVDFREGLESFRKCTCSHQIDNKCDRIRESILETHLKVKNQLIQNLEDIIDEQEARIRNMNDYISGEVSALSPRNKKILKGISVLSLDFGSLSEENLTLKRSLLNAERYIRMLELQLLPCKPLPINVDAEVQTDELELTSKEIDDRNNNIEKLKDQETAMALRRGLQGFHSAKTDLKRLAEDTRRLIAEEVQCFSDQIQNAVANTVAHFTVRYQQEVEARRRLHNRLVELLGNIRVFCRIRPLNSNEKQQRVMIKSDSLDPSVITAQTSSGEKKFVCDKVFNETHSQDDVFEEVGPIITSCMDGYNVCIFAYGHTGSGKTYTMQGPPENPGINQRSLEKLFKSCAEKSEDYEWTVSISVLEIYNEKIRDLLSKSKDPLCIRVQSSGALDIPGLTSVEVNNMADVNKVLTKGSLNRVTAATEMNDHSSRSHAVVRVTIKSVNRSTKAIRSARLNLVDLAGSERVGQSGAIGQQLKEAQSINRSLSELGNVVNALRQRHQHIPFRNCQLTRLLEDCLNGDSKTLMIVQVAPGSSTIQDSISSLNFAEKVGRVQTSPFANAYQSSLSSARLLKAVNSSPMFVRSNSMRRSKKSYSQ</sequence>
<comment type="similarity">
    <text evidence="5 6">Belongs to the TRAFAC class myosin-kinesin ATPase superfamily. Kinesin family.</text>
</comment>
<dbReference type="Pfam" id="PF00225">
    <property type="entry name" value="Kinesin"/>
    <property type="match status" value="1"/>
</dbReference>
<evidence type="ECO:0000256" key="4">
    <source>
        <dbReference type="ARBA" id="ARBA00023212"/>
    </source>
</evidence>
<dbReference type="PROSITE" id="PS00411">
    <property type="entry name" value="KINESIN_MOTOR_1"/>
    <property type="match status" value="1"/>
</dbReference>
<evidence type="ECO:0000259" key="8">
    <source>
        <dbReference type="PROSITE" id="PS50067"/>
    </source>
</evidence>
<evidence type="ECO:0000256" key="7">
    <source>
        <dbReference type="SAM" id="Coils"/>
    </source>
</evidence>
<keyword evidence="4" id="KW-0206">Cytoskeleton</keyword>
<feature type="domain" description="Kinesin motor" evidence="8">
    <location>
        <begin position="249"/>
        <end position="566"/>
    </location>
</feature>
<protein>
    <recommendedName>
        <fullName evidence="6">Kinesin-like protein</fullName>
    </recommendedName>
</protein>
<evidence type="ECO:0000256" key="5">
    <source>
        <dbReference type="PROSITE-ProRule" id="PRU00283"/>
    </source>
</evidence>
<dbReference type="GO" id="GO:0003777">
    <property type="term" value="F:microtubule motor activity"/>
    <property type="evidence" value="ECO:0007669"/>
    <property type="project" value="InterPro"/>
</dbReference>
<dbReference type="WBParaSite" id="SMUV_0000602801-mRNA-1">
    <property type="protein sequence ID" value="SMUV_0000602801-mRNA-1"/>
    <property type="gene ID" value="SMUV_0000602801"/>
</dbReference>
<organism evidence="9 10">
    <name type="scientific">Syphacia muris</name>
    <dbReference type="NCBI Taxonomy" id="451379"/>
    <lineage>
        <taxon>Eukaryota</taxon>
        <taxon>Metazoa</taxon>
        <taxon>Ecdysozoa</taxon>
        <taxon>Nematoda</taxon>
        <taxon>Chromadorea</taxon>
        <taxon>Rhabditida</taxon>
        <taxon>Spirurina</taxon>
        <taxon>Oxyuridomorpha</taxon>
        <taxon>Oxyuroidea</taxon>
        <taxon>Oxyuridae</taxon>
        <taxon>Syphacia</taxon>
    </lineage>
</organism>
<keyword evidence="9" id="KW-1185">Reference proteome</keyword>
<dbReference type="PANTHER" id="PTHR47972">
    <property type="entry name" value="KINESIN-LIKE PROTEIN KLP-3"/>
    <property type="match status" value="1"/>
</dbReference>
<keyword evidence="5 6" id="KW-0505">Motor protein</keyword>
<keyword evidence="2 5" id="KW-0547">Nucleotide-binding</keyword>
<dbReference type="InterPro" id="IPR036961">
    <property type="entry name" value="Kinesin_motor_dom_sf"/>
</dbReference>
<dbReference type="SUPFAM" id="SSF52540">
    <property type="entry name" value="P-loop containing nucleoside triphosphate hydrolases"/>
    <property type="match status" value="1"/>
</dbReference>
<dbReference type="STRING" id="451379.A0A158R599"/>
<dbReference type="GO" id="GO:0008017">
    <property type="term" value="F:microtubule binding"/>
    <property type="evidence" value="ECO:0007669"/>
    <property type="project" value="InterPro"/>
</dbReference>
<dbReference type="PROSITE" id="PS50067">
    <property type="entry name" value="KINESIN_MOTOR_2"/>
    <property type="match status" value="1"/>
</dbReference>
<feature type="coiled-coil region" evidence="7">
    <location>
        <begin position="52"/>
        <end position="79"/>
    </location>
</feature>